<organism evidence="2 3">
    <name type="scientific">Megasphaera cerevisiae DSM 20462</name>
    <dbReference type="NCBI Taxonomy" id="1122219"/>
    <lineage>
        <taxon>Bacteria</taxon>
        <taxon>Bacillati</taxon>
        <taxon>Bacillota</taxon>
        <taxon>Negativicutes</taxon>
        <taxon>Veillonellales</taxon>
        <taxon>Veillonellaceae</taxon>
        <taxon>Megasphaera</taxon>
    </lineage>
</organism>
<accession>A0A0J6WV23</accession>
<dbReference type="PATRIC" id="fig|1122219.3.peg.1294"/>
<name>A0A0J6WV23_9FIRM</name>
<dbReference type="Proteomes" id="UP000036503">
    <property type="component" value="Unassembled WGS sequence"/>
</dbReference>
<reference evidence="2 3" key="1">
    <citation type="submission" date="2015-06" db="EMBL/GenBank/DDBJ databases">
        <title>Draft genome sequence of beer spoilage bacterium Megasphaera cerevisiae type strain 20462.</title>
        <authorList>
            <person name="Kutumbaka K."/>
            <person name="Pasmowitz J."/>
            <person name="Mategko J."/>
            <person name="Reyes D."/>
            <person name="Friedrich A."/>
            <person name="Han S."/>
            <person name="Martens-Habbena W."/>
            <person name="Neal-McKinney J."/>
            <person name="Janagama H.K."/>
            <person name="Nadala C."/>
            <person name="Samadpour M."/>
        </authorList>
    </citation>
    <scope>NUCLEOTIDE SEQUENCE [LARGE SCALE GENOMIC DNA]</scope>
    <source>
        <strain evidence="2 3">DSM 20462</strain>
    </source>
</reference>
<dbReference type="AlphaFoldDB" id="A0A0J6WV23"/>
<keyword evidence="3" id="KW-1185">Reference proteome</keyword>
<dbReference type="EMBL" id="LEKT01000023">
    <property type="protein sequence ID" value="KMO86409.1"/>
    <property type="molecule type" value="Genomic_DNA"/>
</dbReference>
<evidence type="ECO:0000313" key="2">
    <source>
        <dbReference type="EMBL" id="KMO86409.1"/>
    </source>
</evidence>
<sequence>MYYMGYVFCNRKDCRKYRICGVSVAAAEMWKKDSKRTADDSPIQSEPINCERYEKGAWI</sequence>
<dbReference type="EMBL" id="LEKT01000043">
    <property type="protein sequence ID" value="KMO85857.1"/>
    <property type="molecule type" value="Genomic_DNA"/>
</dbReference>
<proteinExistence type="predicted"/>
<gene>
    <name evidence="2" type="ORF">AB840_08045</name>
    <name evidence="1" type="ORF">AB840_11360</name>
</gene>
<dbReference type="RefSeq" id="WP_048514323.1">
    <property type="nucleotide sequence ID" value="NZ_LEKT01000023.1"/>
</dbReference>
<evidence type="ECO:0000313" key="1">
    <source>
        <dbReference type="EMBL" id="KMO85857.1"/>
    </source>
</evidence>
<dbReference type="InParanoid" id="A0A0J6WV23"/>
<protein>
    <submittedName>
        <fullName evidence="2">Uncharacterized protein</fullName>
    </submittedName>
</protein>
<evidence type="ECO:0000313" key="3">
    <source>
        <dbReference type="Proteomes" id="UP000036503"/>
    </source>
</evidence>
<comment type="caution">
    <text evidence="2">The sequence shown here is derived from an EMBL/GenBank/DDBJ whole genome shotgun (WGS) entry which is preliminary data.</text>
</comment>